<gene>
    <name evidence="1" type="ORF">EAG_03054</name>
</gene>
<dbReference type="InParanoid" id="E2AXG8"/>
<organism evidence="2">
    <name type="scientific">Camponotus floridanus</name>
    <name type="common">Florida carpenter ant</name>
    <dbReference type="NCBI Taxonomy" id="104421"/>
    <lineage>
        <taxon>Eukaryota</taxon>
        <taxon>Metazoa</taxon>
        <taxon>Ecdysozoa</taxon>
        <taxon>Arthropoda</taxon>
        <taxon>Hexapoda</taxon>
        <taxon>Insecta</taxon>
        <taxon>Pterygota</taxon>
        <taxon>Neoptera</taxon>
        <taxon>Endopterygota</taxon>
        <taxon>Hymenoptera</taxon>
        <taxon>Apocrita</taxon>
        <taxon>Aculeata</taxon>
        <taxon>Formicoidea</taxon>
        <taxon>Formicidae</taxon>
        <taxon>Formicinae</taxon>
        <taxon>Camponotus</taxon>
    </lineage>
</organism>
<dbReference type="EMBL" id="GL443570">
    <property type="protein sequence ID" value="EFN61872.1"/>
    <property type="molecule type" value="Genomic_DNA"/>
</dbReference>
<sequence>MGLSVKGVKQEMEIAEGPVRRKALRVGMCMRSGPKVNCPGRMGYVYGGMNEGSATARASNRRVRRLQRYLSRFAWALVEFLEAGSTREAITISKGSRWEEGKYEPCATSVTERSSNDVVYVHFLRASGHTSAEAGWPLSGFSLVGSTELLQKEKAKTVRAAAEIRSDGVGSDSCWLYKLYYKRCGRSRRDGKMKSSQCFADTTGSCSFYEEDGLNSHKFS</sequence>
<protein>
    <submittedName>
        <fullName evidence="1">Uncharacterized protein</fullName>
    </submittedName>
</protein>
<evidence type="ECO:0000313" key="2">
    <source>
        <dbReference type="Proteomes" id="UP000000311"/>
    </source>
</evidence>
<accession>E2AXG8</accession>
<dbReference type="AlphaFoldDB" id="E2AXG8"/>
<keyword evidence="2" id="KW-1185">Reference proteome</keyword>
<reference evidence="1 2" key="1">
    <citation type="journal article" date="2010" name="Science">
        <title>Genomic comparison of the ants Camponotus floridanus and Harpegnathos saltator.</title>
        <authorList>
            <person name="Bonasio R."/>
            <person name="Zhang G."/>
            <person name="Ye C."/>
            <person name="Mutti N.S."/>
            <person name="Fang X."/>
            <person name="Qin N."/>
            <person name="Donahue G."/>
            <person name="Yang P."/>
            <person name="Li Q."/>
            <person name="Li C."/>
            <person name="Zhang P."/>
            <person name="Huang Z."/>
            <person name="Berger S.L."/>
            <person name="Reinberg D."/>
            <person name="Wang J."/>
            <person name="Liebig J."/>
        </authorList>
    </citation>
    <scope>NUCLEOTIDE SEQUENCE [LARGE SCALE GENOMIC DNA]</scope>
    <source>
        <strain evidence="2">C129</strain>
    </source>
</reference>
<proteinExistence type="predicted"/>
<evidence type="ECO:0000313" key="1">
    <source>
        <dbReference type="EMBL" id="EFN61872.1"/>
    </source>
</evidence>
<name>E2AXG8_CAMFO</name>
<dbReference type="Proteomes" id="UP000000311">
    <property type="component" value="Unassembled WGS sequence"/>
</dbReference>